<organism evidence="2 3">
    <name type="scientific">Zophobas morio</name>
    <dbReference type="NCBI Taxonomy" id="2755281"/>
    <lineage>
        <taxon>Eukaryota</taxon>
        <taxon>Metazoa</taxon>
        <taxon>Ecdysozoa</taxon>
        <taxon>Arthropoda</taxon>
        <taxon>Hexapoda</taxon>
        <taxon>Insecta</taxon>
        <taxon>Pterygota</taxon>
        <taxon>Neoptera</taxon>
        <taxon>Endopterygota</taxon>
        <taxon>Coleoptera</taxon>
        <taxon>Polyphaga</taxon>
        <taxon>Cucujiformia</taxon>
        <taxon>Tenebrionidae</taxon>
        <taxon>Zophobas</taxon>
    </lineage>
</organism>
<proteinExistence type="predicted"/>
<evidence type="ECO:0000313" key="2">
    <source>
        <dbReference type="EMBL" id="KAJ3640553.1"/>
    </source>
</evidence>
<dbReference type="EMBL" id="JALNTZ010000010">
    <property type="protein sequence ID" value="KAJ3640553.1"/>
    <property type="molecule type" value="Genomic_DNA"/>
</dbReference>
<comment type="caution">
    <text evidence="2">The sequence shown here is derived from an EMBL/GenBank/DDBJ whole genome shotgun (WGS) entry which is preliminary data.</text>
</comment>
<accession>A0AA38M1R3</accession>
<dbReference type="AlphaFoldDB" id="A0AA38M1R3"/>
<reference evidence="2" key="1">
    <citation type="journal article" date="2023" name="G3 (Bethesda)">
        <title>Whole genome assemblies of Zophobas morio and Tenebrio molitor.</title>
        <authorList>
            <person name="Kaur S."/>
            <person name="Stinson S.A."/>
            <person name="diCenzo G.C."/>
        </authorList>
    </citation>
    <scope>NUCLEOTIDE SEQUENCE</scope>
    <source>
        <strain evidence="2">QUZm001</strain>
    </source>
</reference>
<name>A0AA38M1R3_9CUCU</name>
<dbReference type="Proteomes" id="UP001168821">
    <property type="component" value="Unassembled WGS sequence"/>
</dbReference>
<feature type="compositionally biased region" description="Polar residues" evidence="1">
    <location>
        <begin position="130"/>
        <end position="143"/>
    </location>
</feature>
<protein>
    <submittedName>
        <fullName evidence="2">Uncharacterized protein</fullName>
    </submittedName>
</protein>
<gene>
    <name evidence="2" type="ORF">Zmor_003846</name>
</gene>
<evidence type="ECO:0000313" key="3">
    <source>
        <dbReference type="Proteomes" id="UP001168821"/>
    </source>
</evidence>
<keyword evidence="3" id="KW-1185">Reference proteome</keyword>
<evidence type="ECO:0000256" key="1">
    <source>
        <dbReference type="SAM" id="MobiDB-lite"/>
    </source>
</evidence>
<feature type="region of interest" description="Disordered" evidence="1">
    <location>
        <begin position="130"/>
        <end position="151"/>
    </location>
</feature>
<sequence length="207" mass="23827">MRATQGNKSVSDFGKEIEEIFVNLTISQANGDSTAFNILKSVNEKNAIKRFADGLRNQKLSTIVAFRNFSSLKDAIQVAQDEEISRFGPENQIMTANHNKRNYNKAGKKYKSNQGSDYSHKNWNYSHKFSRDNNANGSNYARGNTSNTNRNFNRNKYSTGKVFNHNHNNNSFRKYQSNKQINHVQETTKQNTEVGTRNHQFFRESNN</sequence>